<evidence type="ECO:0000256" key="8">
    <source>
        <dbReference type="ARBA" id="ARBA00022840"/>
    </source>
</evidence>
<dbReference type="OrthoDB" id="1305654at2759"/>
<evidence type="ECO:0000256" key="4">
    <source>
        <dbReference type="ARBA" id="ARBA00022614"/>
    </source>
</evidence>
<dbReference type="GO" id="GO:0005524">
    <property type="term" value="F:ATP binding"/>
    <property type="evidence" value="ECO:0007669"/>
    <property type="project" value="UniProtKB-KW"/>
</dbReference>
<feature type="domain" description="Disease resistance protein winged helix" evidence="9">
    <location>
        <begin position="51"/>
        <end position="120"/>
    </location>
</feature>
<dbReference type="Proteomes" id="UP000824120">
    <property type="component" value="Chromosome 11"/>
</dbReference>
<gene>
    <name evidence="10" type="ORF">H5410_055148</name>
</gene>
<dbReference type="GO" id="GO:0005737">
    <property type="term" value="C:cytoplasm"/>
    <property type="evidence" value="ECO:0007669"/>
    <property type="project" value="UniProtKB-SubCell"/>
</dbReference>
<keyword evidence="11" id="KW-1185">Reference proteome</keyword>
<dbReference type="FunFam" id="1.10.10.10:FF:000322">
    <property type="entry name" value="Probable disease resistance protein At1g63360"/>
    <property type="match status" value="1"/>
</dbReference>
<evidence type="ECO:0000256" key="6">
    <source>
        <dbReference type="ARBA" id="ARBA00022741"/>
    </source>
</evidence>
<keyword evidence="5" id="KW-0677">Repeat</keyword>
<dbReference type="AlphaFoldDB" id="A0A9J5WJI0"/>
<comment type="caution">
    <text evidence="10">The sequence shown here is derived from an EMBL/GenBank/DDBJ whole genome shotgun (WGS) entry which is preliminary data.</text>
</comment>
<evidence type="ECO:0000313" key="11">
    <source>
        <dbReference type="Proteomes" id="UP000824120"/>
    </source>
</evidence>
<name>A0A9J5WJI0_SOLCO</name>
<dbReference type="GO" id="GO:0098542">
    <property type="term" value="P:defense response to other organism"/>
    <property type="evidence" value="ECO:0007669"/>
    <property type="project" value="TreeGrafter"/>
</dbReference>
<organism evidence="10 11">
    <name type="scientific">Solanum commersonii</name>
    <name type="common">Commerson's wild potato</name>
    <name type="synonym">Commerson's nightshade</name>
    <dbReference type="NCBI Taxonomy" id="4109"/>
    <lineage>
        <taxon>Eukaryota</taxon>
        <taxon>Viridiplantae</taxon>
        <taxon>Streptophyta</taxon>
        <taxon>Embryophyta</taxon>
        <taxon>Tracheophyta</taxon>
        <taxon>Spermatophyta</taxon>
        <taxon>Magnoliopsida</taxon>
        <taxon>eudicotyledons</taxon>
        <taxon>Gunneridae</taxon>
        <taxon>Pentapetalae</taxon>
        <taxon>asterids</taxon>
        <taxon>lamiids</taxon>
        <taxon>Solanales</taxon>
        <taxon>Solanaceae</taxon>
        <taxon>Solanoideae</taxon>
        <taxon>Solaneae</taxon>
        <taxon>Solanum</taxon>
    </lineage>
</organism>
<dbReference type="EMBL" id="JACXVP010000011">
    <property type="protein sequence ID" value="KAG5575014.1"/>
    <property type="molecule type" value="Genomic_DNA"/>
</dbReference>
<comment type="similarity">
    <text evidence="2">Belongs to the disease resistance NB-LRR family.</text>
</comment>
<evidence type="ECO:0000313" key="10">
    <source>
        <dbReference type="EMBL" id="KAG5575014.1"/>
    </source>
</evidence>
<evidence type="ECO:0000256" key="5">
    <source>
        <dbReference type="ARBA" id="ARBA00022737"/>
    </source>
</evidence>
<evidence type="ECO:0000256" key="3">
    <source>
        <dbReference type="ARBA" id="ARBA00022490"/>
    </source>
</evidence>
<proteinExistence type="inferred from homology"/>
<keyword evidence="7" id="KW-0611">Plant defense</keyword>
<dbReference type="InterPro" id="IPR044974">
    <property type="entry name" value="Disease_R_plants"/>
</dbReference>
<dbReference type="PANTHER" id="PTHR23155">
    <property type="entry name" value="DISEASE RESISTANCE PROTEIN RP"/>
    <property type="match status" value="1"/>
</dbReference>
<accession>A0A9J5WJI0</accession>
<protein>
    <recommendedName>
        <fullName evidence="9">Disease resistance protein winged helix domain-containing protein</fullName>
    </recommendedName>
</protein>
<reference evidence="10 11" key="1">
    <citation type="submission" date="2020-09" db="EMBL/GenBank/DDBJ databases">
        <title>De no assembly of potato wild relative species, Solanum commersonii.</title>
        <authorList>
            <person name="Cho K."/>
        </authorList>
    </citation>
    <scope>NUCLEOTIDE SEQUENCE [LARGE SCALE GENOMIC DNA]</scope>
    <source>
        <strain evidence="10">LZ3.2</strain>
        <tissue evidence="10">Leaf</tissue>
    </source>
</reference>
<evidence type="ECO:0000256" key="1">
    <source>
        <dbReference type="ARBA" id="ARBA00004496"/>
    </source>
</evidence>
<keyword evidence="3" id="KW-0963">Cytoplasm</keyword>
<evidence type="ECO:0000256" key="2">
    <source>
        <dbReference type="ARBA" id="ARBA00008894"/>
    </source>
</evidence>
<evidence type="ECO:0000259" key="9">
    <source>
        <dbReference type="Pfam" id="PF23559"/>
    </source>
</evidence>
<sequence length="259" mass="30382">MDPTHDNWKEVEENLNSFFGTVSERCQSILCLSYNYLPQYLKACFLYVGGFPEDREINVSKLIRLWISEQFVKARKDKRLEVVAEEYVEELIDRSLILIGQQRANGRMRSCKIHDLLRQMCLSEAHTENVLHVMNGDALKVIDDQRRVILVSNVEEKHDYRLRHSRGIIRTFISIDAAFSKGMCLRFKLLKVLDVLSIEYNFSCVIPELVQLRYVAVRIKETVSLDKLRNLQTIVLRRYISVIPTTLKQSLDIWRMSEI</sequence>
<evidence type="ECO:0000256" key="7">
    <source>
        <dbReference type="ARBA" id="ARBA00022821"/>
    </source>
</evidence>
<keyword evidence="8" id="KW-0067">ATP-binding</keyword>
<dbReference type="Gene3D" id="1.10.10.10">
    <property type="entry name" value="Winged helix-like DNA-binding domain superfamily/Winged helix DNA-binding domain"/>
    <property type="match status" value="1"/>
</dbReference>
<dbReference type="InterPro" id="IPR036388">
    <property type="entry name" value="WH-like_DNA-bd_sf"/>
</dbReference>
<dbReference type="PANTHER" id="PTHR23155:SF1152">
    <property type="entry name" value="AAA+ ATPASE DOMAIN-CONTAINING PROTEIN"/>
    <property type="match status" value="1"/>
</dbReference>
<keyword evidence="6" id="KW-0547">Nucleotide-binding</keyword>
<keyword evidence="4" id="KW-0433">Leucine-rich repeat</keyword>
<comment type="subcellular location">
    <subcellularLocation>
        <location evidence="1">Cytoplasm</location>
    </subcellularLocation>
</comment>
<dbReference type="Pfam" id="PF23559">
    <property type="entry name" value="WHD_DRP"/>
    <property type="match status" value="1"/>
</dbReference>
<dbReference type="InterPro" id="IPR058922">
    <property type="entry name" value="WHD_DRP"/>
</dbReference>